<evidence type="ECO:0000259" key="3">
    <source>
        <dbReference type="Pfam" id="PF13871"/>
    </source>
</evidence>
<sequence>MDVNEQIELTRAYGEHFRAGHAFKNIVEARAFAATVLGVPVEPSTMLAKEVDEAIESGLVQAARQIVAQSEGDHLLAFDDLLSLYEAQPNLLVRTSDSMARQAYSTPLPMAFVAGLIAQVHPSVTVYEPTAGNGSLLLLADPAQAIANELHPPRAAHLRSQGFTVTEHDATQYRPDRPYDVLVSNPPFGLLRENGTGPPQRWQHGPVSTQKIDHAIALQALQGLAPEGRALLIIGGHMGNASARQSAYRGQADRSFYSFLYQQSGWKVDDHFTLHGSMYRRQGAGFPIDFISIAGQGSTDLRLPGAQAPRIYDRYNDLREVVIHAARTYDAKYLDISPPVELRPGSPRRAGSGLDADPVASDDSGRGRNLVDDGAGTPQLTVDDAGGLPRPPSLAARGEAVPIPPGQAGGGDGTQSGDRLGQSKGQRGATGGPLDAGDREPAGPPAEFGLHPPAGIAVSPGGGGVSSPAGSHDDRHPGDDHRQLEPARLAEQPASPADGGLPMVAQANTEDDILQQPQDDAVTLPYRPRSQGYSLGVLAPASAITAYSNVFDRIEATTGLGVDAYVQDRLQEPDLDSLYSHYAAEQIDTLALAIYNHEYKQQATVVGHDTGIGKTRIVAGLCRYAQNQGLTPAVVTADPTLYKDLVYRDGPDTGNQFRPFITDNGLNVRVEDSNGELIGQIETPKKNGVNVRRFTELGTIGDHNLLMSTYGQLQGLASKDRRALFEALAPNLFLIADESHKAGGPAGEFEISSYEESARAKKMAAGKFIAPVTEFFQDLTQRVGGFVASSATAIKEPVVAARLFYHTTDFKDAAEDQKTFAGHLQAGGAAMQQMAFGLWSESGGCIRFQKDYSGVDFSPAPVAVSLDRAEANIQLMAAINRFDEYKLGLLEELDARMAETGEALFRNDTHVGYAGVESTTFTSVVHNLGAICAIALKAEATADLAIAELEAGRKPVIMLQRTGESVLKDLVKLTNEGIEADNAQFPDDQRSTLKPGDAFDITAGEYFKRYLNAARTIRIVGAHEDEGGGKVILPHYLTDDELGERGVEMYNQVLTAIESSDWTGLPADPIAYMEARIRQAGYNAVEMTGRSQRLEYQPTEDGQFVTTYQARKSGAAAKVATIAGFQNGTVDAVITNLTTGYSLHAAINGATDLRRRSMLILQAHPDVNQCEQSIGRTHRSGQLDPEVHPATGTDPEGNPLWGQKAGEFGLPMFKLVYGEGLPTEARAMAVLMNKMRGLKSNTAGTGESQFSGADVPDFLNKYGDQAAANAMAAMPEVNQTLDYPCSPPDQDGEVRYGDVRKLTGRVAILSSDQLPTPNDPYPSLALQGEVYDLLISEYNGLKDRLTAMGAWDLDAQKMDLDARPLRRKMLHNGDGGNPFRQPVYALEVEAKTGGKPQTTLQVVQSVCDALELAKPDDLEGVDLTVDGAIRQAGQAHAQETVVRVTAEGDAFREGKAEHFTEALNRARQQLEDANTRREGLRDERDQLTTALEQVIPEYTAAREALNQSGAVTPEREAELEGQYEQRRVEARNALKKVEGKLTKQEQRVKNTEKKVADAEKDKAQSAMILTAQQNGVLGKLREFPIGAPVQLASLDTSRALPGVIVGVTRQQNASNPINPGSWRFRIALADEAGELSVKFSELGRDVALKPQENSFVFKNQPGQVLQQYTEVPTYSVFDEKQMASREHRMMVVGQVLKSDLVGRFALMQDNEGEYHPAYLLAKGIDAGEIDNRPISIQQPDQLMAFLSATSRAASFTDRDGVLDAEFNLRNELVLTVPTSSAGKKFYQDRELLDLAQGEFVSGTRRVEGDKPGRTTEEKMMQIKIGDAKAQDDVLTYLVTRRGIKATSHLDEATAAVGGETAGWEPATTWLPVGNEVTSSDRSRAIHPILRAELERNPGLIPDPDEDWSPSRWEVMNAVSDRLYSGSNLADLKAEFNLYEPPPPALTFDTLVRGGVLQTDGQPLHSEAIAFHEYLGASSSGATPDVLMQRAVETLGGEISQDRAIEAMGRTYRRLSDHLEAGLDLEMAKSAMDNEDSAFLGQFAADSPELEERIAGAVRQVVAEAFDEAIAVQTQEQQDEAVRQAGRQRLREMSQEGGPQVLAPSQQTTPIGQAVARLLQQGGLQQAVMVDGNDDFHLRVSNEPYMDLVVEAHPNGVGGSDLYLTHYATGNGDMWIDTEMKMDIQPDGHLQFVETAVQGFNGGELRAPDRTFGMIFARNLLEQGFGEASSEAYLTQLGQEAMAEPGLEPASQPLSPPEPLSPLDALFQQRPDLFHEFDRSEFEALAADSPEMLYQDGERGFLWLEGHNNPYAYQQDAVRDALAGASVPHLASAYDPQVIPDTTILGGVVGATEMRPAQDIYDDLGLVVQPLYPQSSQDAPVSSSSPQPDPSTDVDEVLILDLDPGLHHPPPPAVEVPTGSPGLEALERGGAVLTFEAGERLWELQLSQDELAMVNASMQNAKAVVRESGTEVGAQWMEQAANTIATKALGDEYGDPVNIRGAVGQLMAEFYTSLDAEVNPAIQSATPSERQANPGGVNLPPTLPTAEQPSVDALPESSPVALAEPVQSQALLKDLREWYSQARALGRSPLHLERIEQIGQAVKSGHEGEYGDVDRITRQHDQKAYLQQAANVLAQSKYLLAQLGQDQPDGSKVFAGKTYTLLSQGDAIAVSARERGEIFNAKGSRVLHSQGLSAEDAHKFSAQVSRVRQALAAQATPHSAAIPAVYDR</sequence>
<dbReference type="InterPro" id="IPR029063">
    <property type="entry name" value="SAM-dependent_MTases_sf"/>
</dbReference>
<keyword evidence="1" id="KW-0175">Coiled coil</keyword>
<dbReference type="Proteomes" id="UP000185557">
    <property type="component" value="Unassembled WGS sequence"/>
</dbReference>
<reference evidence="5 6" key="1">
    <citation type="submission" date="2016-11" db="EMBL/GenBank/DDBJ databases">
        <title>Draft Genome Sequences of Nine Cyanobacterial Strains from Diverse Habitats.</title>
        <authorList>
            <person name="Zhu T."/>
            <person name="Hou S."/>
            <person name="Lu X."/>
            <person name="Hess W.R."/>
        </authorList>
    </citation>
    <scope>NUCLEOTIDE SEQUENCE [LARGE SCALE GENOMIC DNA]</scope>
    <source>
        <strain evidence="5 6">NIES-30</strain>
    </source>
</reference>
<evidence type="ECO:0000259" key="4">
    <source>
        <dbReference type="Pfam" id="PF21849"/>
    </source>
</evidence>
<name>A0A1U7J250_9CYAN</name>
<gene>
    <name evidence="5" type="ORF">NIES30_17760</name>
</gene>
<comment type="caution">
    <text evidence="5">The sequence shown here is derived from an EMBL/GenBank/DDBJ whole genome shotgun (WGS) entry which is preliminary data.</text>
</comment>
<dbReference type="GO" id="GO:0003676">
    <property type="term" value="F:nucleic acid binding"/>
    <property type="evidence" value="ECO:0007669"/>
    <property type="project" value="InterPro"/>
</dbReference>
<dbReference type="EMBL" id="MRCG01000014">
    <property type="protein sequence ID" value="OKH46144.1"/>
    <property type="molecule type" value="Genomic_DNA"/>
</dbReference>
<accession>A0A1U7J250</accession>
<proteinExistence type="predicted"/>
<keyword evidence="6" id="KW-1185">Reference proteome</keyword>
<evidence type="ECO:0000313" key="5">
    <source>
        <dbReference type="EMBL" id="OKH46144.1"/>
    </source>
</evidence>
<feature type="region of interest" description="Disordered" evidence="2">
    <location>
        <begin position="2373"/>
        <end position="2392"/>
    </location>
</feature>
<feature type="compositionally biased region" description="Low complexity" evidence="2">
    <location>
        <begin position="2373"/>
        <end position="2385"/>
    </location>
</feature>
<evidence type="ECO:0008006" key="7">
    <source>
        <dbReference type="Google" id="ProtNLM"/>
    </source>
</evidence>
<feature type="region of interest" description="Disordered" evidence="2">
    <location>
        <begin position="337"/>
        <end position="482"/>
    </location>
</feature>
<dbReference type="InterPro" id="IPR027417">
    <property type="entry name" value="P-loop_NTPase"/>
</dbReference>
<dbReference type="Pfam" id="PF21849">
    <property type="entry name" value="DUF6908"/>
    <property type="match status" value="1"/>
</dbReference>
<organism evidence="5 6">
    <name type="scientific">Phormidium tenue NIES-30</name>
    <dbReference type="NCBI Taxonomy" id="549789"/>
    <lineage>
        <taxon>Bacteria</taxon>
        <taxon>Bacillati</taxon>
        <taxon>Cyanobacteriota</taxon>
        <taxon>Cyanophyceae</taxon>
        <taxon>Oscillatoriophycideae</taxon>
        <taxon>Oscillatoriales</taxon>
        <taxon>Oscillatoriaceae</taxon>
        <taxon>Phormidium</taxon>
    </lineage>
</organism>
<evidence type="ECO:0000256" key="1">
    <source>
        <dbReference type="SAM" id="Coils"/>
    </source>
</evidence>
<dbReference type="OrthoDB" id="415634at2"/>
<dbReference type="STRING" id="549789.NIES30_17760"/>
<dbReference type="PROSITE" id="PS00092">
    <property type="entry name" value="N6_MTASE"/>
    <property type="match status" value="1"/>
</dbReference>
<dbReference type="SUPFAM" id="SSF52540">
    <property type="entry name" value="P-loop containing nucleoside triphosphate hydrolases"/>
    <property type="match status" value="1"/>
</dbReference>
<feature type="domain" description="Strawberry notch helicase C" evidence="3">
    <location>
        <begin position="1081"/>
        <end position="1185"/>
    </location>
</feature>
<evidence type="ECO:0000256" key="2">
    <source>
        <dbReference type="SAM" id="MobiDB-lite"/>
    </source>
</evidence>
<dbReference type="Gene3D" id="3.40.50.150">
    <property type="entry name" value="Vaccinia Virus protein VP39"/>
    <property type="match status" value="1"/>
</dbReference>
<feature type="compositionally biased region" description="Basic and acidic residues" evidence="2">
    <location>
        <begin position="471"/>
        <end position="482"/>
    </location>
</feature>
<dbReference type="SUPFAM" id="SSF53335">
    <property type="entry name" value="S-adenosyl-L-methionine-dependent methyltransferases"/>
    <property type="match status" value="1"/>
</dbReference>
<feature type="region of interest" description="Disordered" evidence="2">
    <location>
        <begin position="1176"/>
        <end position="1197"/>
    </location>
</feature>
<dbReference type="InterPro" id="IPR002052">
    <property type="entry name" value="DNA_methylase_N6_adenine_CS"/>
</dbReference>
<dbReference type="GO" id="GO:0032259">
    <property type="term" value="P:methylation"/>
    <property type="evidence" value="ECO:0007669"/>
    <property type="project" value="InterPro"/>
</dbReference>
<feature type="coiled-coil region" evidence="1">
    <location>
        <begin position="1527"/>
        <end position="1561"/>
    </location>
</feature>
<dbReference type="RefSeq" id="WP_073609776.1">
    <property type="nucleotide sequence ID" value="NZ_MRCG01000014.1"/>
</dbReference>
<feature type="coiled-coil region" evidence="1">
    <location>
        <begin position="1456"/>
        <end position="1490"/>
    </location>
</feature>
<dbReference type="GO" id="GO:0008168">
    <property type="term" value="F:methyltransferase activity"/>
    <property type="evidence" value="ECO:0007669"/>
    <property type="project" value="InterPro"/>
</dbReference>
<dbReference type="Pfam" id="PF13871">
    <property type="entry name" value="Helicase_C_4"/>
    <property type="match status" value="1"/>
</dbReference>
<evidence type="ECO:0000313" key="6">
    <source>
        <dbReference type="Proteomes" id="UP000185557"/>
    </source>
</evidence>
<feature type="region of interest" description="Disordered" evidence="2">
    <location>
        <begin position="2524"/>
        <end position="2553"/>
    </location>
</feature>
<dbReference type="InterPro" id="IPR054203">
    <property type="entry name" value="DUF6908"/>
</dbReference>
<protein>
    <recommendedName>
        <fullName evidence="7">Helicase ATP-binding domain-containing protein</fullName>
    </recommendedName>
</protein>
<feature type="domain" description="DUF6908" evidence="4">
    <location>
        <begin position="2113"/>
        <end position="2224"/>
    </location>
</feature>
<dbReference type="InterPro" id="IPR026937">
    <property type="entry name" value="SBNO_Helicase_C_dom"/>
</dbReference>